<protein>
    <recommendedName>
        <fullName evidence="3">glutaminyl-peptide cyclotransferase</fullName>
        <ecNumber evidence="3">2.3.2.5</ecNumber>
    </recommendedName>
</protein>
<keyword evidence="8" id="KW-1185">Reference proteome</keyword>
<comment type="caution">
    <text evidence="7">The sequence shown here is derived from an EMBL/GenBank/DDBJ whole genome shotgun (WGS) entry which is preliminary data.</text>
</comment>
<comment type="catalytic activity">
    <reaction evidence="1">
        <text>N-terminal L-glutaminyl-[peptide] = N-terminal 5-oxo-L-prolyl-[peptide] + NH4(+)</text>
        <dbReference type="Rhea" id="RHEA:23652"/>
        <dbReference type="Rhea" id="RHEA-COMP:11736"/>
        <dbReference type="Rhea" id="RHEA-COMP:11846"/>
        <dbReference type="ChEBI" id="CHEBI:28938"/>
        <dbReference type="ChEBI" id="CHEBI:64722"/>
        <dbReference type="ChEBI" id="CHEBI:87215"/>
        <dbReference type="EC" id="2.3.2.5"/>
    </reaction>
</comment>
<sequence length="367" mass="41749">MTTTELCVGIVSIIPNASARKWSIVEMQTCLLVIISLSMSSMAWGQWRTYQRSHTLSLLPTNSTMRLCRDFMNPSRFQKILKHFLVPRVVDTPSHRRVGEYIHNYFVKLGWTTEWDQFEENTPYGRKTFRNLIVTNGVKAPRRLVLACHYDSKILPGKVMIAATDSAVPCAMMMDIARTLTPYMYRRVAADVALQLIFFDGEEAFVEWSATDSLYGSRHLAKKWEAKWYPTTTGTNFELSREIDRIDVMMLLDLIGAANPGFHNAAGLGANQLFAYLPAIEAELLQLGCLGAVRNVFYPQLSYHAVEDDHVPFMTRGVPILHLISVPFPRVWHTDKDDESALHYPTIYHITSVIRVFVAKYLGIAPI</sequence>
<keyword evidence="5" id="KW-0012">Acyltransferase</keyword>
<dbReference type="PANTHER" id="PTHR12283:SF6">
    <property type="entry name" value="GLUTAMINYL-PEPTIDE CYCLOTRANSFERASE-RELATED"/>
    <property type="match status" value="1"/>
</dbReference>
<dbReference type="Gene3D" id="3.40.630.10">
    <property type="entry name" value="Zn peptidases"/>
    <property type="match status" value="1"/>
</dbReference>
<dbReference type="PANTHER" id="PTHR12283">
    <property type="entry name" value="GLUTAMINYL-PEPTIDE CYCLOTRANSFERASE"/>
    <property type="match status" value="1"/>
</dbReference>
<dbReference type="InterPro" id="IPR040234">
    <property type="entry name" value="QC/QCL"/>
</dbReference>
<evidence type="ECO:0000256" key="3">
    <source>
        <dbReference type="ARBA" id="ARBA00012012"/>
    </source>
</evidence>
<evidence type="ECO:0000256" key="4">
    <source>
        <dbReference type="ARBA" id="ARBA00022679"/>
    </source>
</evidence>
<dbReference type="Pfam" id="PF04389">
    <property type="entry name" value="Peptidase_M28"/>
    <property type="match status" value="1"/>
</dbReference>
<evidence type="ECO:0000313" key="7">
    <source>
        <dbReference type="EMBL" id="KAK6754545.1"/>
    </source>
</evidence>
<evidence type="ECO:0000313" key="8">
    <source>
        <dbReference type="Proteomes" id="UP001303046"/>
    </source>
</evidence>
<dbReference type="SUPFAM" id="SSF53187">
    <property type="entry name" value="Zn-dependent exopeptidases"/>
    <property type="match status" value="1"/>
</dbReference>
<accession>A0ABR1DX01</accession>
<evidence type="ECO:0000259" key="6">
    <source>
        <dbReference type="Pfam" id="PF04389"/>
    </source>
</evidence>
<keyword evidence="4" id="KW-0808">Transferase</keyword>
<comment type="similarity">
    <text evidence="2">Belongs to the glutaminyl-peptide cyclotransferase family.</text>
</comment>
<reference evidence="7 8" key="1">
    <citation type="submission" date="2023-08" db="EMBL/GenBank/DDBJ databases">
        <title>A Necator americanus chromosomal reference genome.</title>
        <authorList>
            <person name="Ilik V."/>
            <person name="Petrzelkova K.J."/>
            <person name="Pardy F."/>
            <person name="Fuh T."/>
            <person name="Niatou-Singa F.S."/>
            <person name="Gouil Q."/>
            <person name="Baker L."/>
            <person name="Ritchie M.E."/>
            <person name="Jex A.R."/>
            <person name="Gazzola D."/>
            <person name="Li H."/>
            <person name="Toshio Fujiwara R."/>
            <person name="Zhan B."/>
            <person name="Aroian R.V."/>
            <person name="Pafco B."/>
            <person name="Schwarz E.M."/>
        </authorList>
    </citation>
    <scope>NUCLEOTIDE SEQUENCE [LARGE SCALE GENOMIC DNA]</scope>
    <source>
        <strain evidence="7 8">Aroian</strain>
        <tissue evidence="7">Whole animal</tissue>
    </source>
</reference>
<evidence type="ECO:0000256" key="1">
    <source>
        <dbReference type="ARBA" id="ARBA00000001"/>
    </source>
</evidence>
<proteinExistence type="inferred from homology"/>
<dbReference type="EC" id="2.3.2.5" evidence="3"/>
<dbReference type="CDD" id="cd03880">
    <property type="entry name" value="M28_QC_like"/>
    <property type="match status" value="1"/>
</dbReference>
<feature type="domain" description="Peptidase M28" evidence="6">
    <location>
        <begin position="131"/>
        <end position="357"/>
    </location>
</feature>
<dbReference type="InterPro" id="IPR037457">
    <property type="entry name" value="M28_QC"/>
</dbReference>
<name>A0ABR1DX01_NECAM</name>
<evidence type="ECO:0000256" key="2">
    <source>
        <dbReference type="ARBA" id="ARBA00006014"/>
    </source>
</evidence>
<dbReference type="Proteomes" id="UP001303046">
    <property type="component" value="Unassembled WGS sequence"/>
</dbReference>
<organism evidence="7 8">
    <name type="scientific">Necator americanus</name>
    <name type="common">Human hookworm</name>
    <dbReference type="NCBI Taxonomy" id="51031"/>
    <lineage>
        <taxon>Eukaryota</taxon>
        <taxon>Metazoa</taxon>
        <taxon>Ecdysozoa</taxon>
        <taxon>Nematoda</taxon>
        <taxon>Chromadorea</taxon>
        <taxon>Rhabditida</taxon>
        <taxon>Rhabditina</taxon>
        <taxon>Rhabditomorpha</taxon>
        <taxon>Strongyloidea</taxon>
        <taxon>Ancylostomatidae</taxon>
        <taxon>Bunostominae</taxon>
        <taxon>Necator</taxon>
    </lineage>
</organism>
<dbReference type="EMBL" id="JAVFWL010000005">
    <property type="protein sequence ID" value="KAK6754545.1"/>
    <property type="molecule type" value="Genomic_DNA"/>
</dbReference>
<gene>
    <name evidence="7" type="primary">Necator_chrV.g18294</name>
    <name evidence="7" type="ORF">RB195_013503</name>
</gene>
<dbReference type="InterPro" id="IPR007484">
    <property type="entry name" value="Peptidase_M28"/>
</dbReference>
<evidence type="ECO:0000256" key="5">
    <source>
        <dbReference type="ARBA" id="ARBA00023315"/>
    </source>
</evidence>